<dbReference type="EMBL" id="JAYMYQ010000004">
    <property type="protein sequence ID" value="KAK7338402.1"/>
    <property type="molecule type" value="Genomic_DNA"/>
</dbReference>
<organism evidence="1 2">
    <name type="scientific">Canavalia gladiata</name>
    <name type="common">Sword bean</name>
    <name type="synonym">Dolichos gladiatus</name>
    <dbReference type="NCBI Taxonomy" id="3824"/>
    <lineage>
        <taxon>Eukaryota</taxon>
        <taxon>Viridiplantae</taxon>
        <taxon>Streptophyta</taxon>
        <taxon>Embryophyta</taxon>
        <taxon>Tracheophyta</taxon>
        <taxon>Spermatophyta</taxon>
        <taxon>Magnoliopsida</taxon>
        <taxon>eudicotyledons</taxon>
        <taxon>Gunneridae</taxon>
        <taxon>Pentapetalae</taxon>
        <taxon>rosids</taxon>
        <taxon>fabids</taxon>
        <taxon>Fabales</taxon>
        <taxon>Fabaceae</taxon>
        <taxon>Papilionoideae</taxon>
        <taxon>50 kb inversion clade</taxon>
        <taxon>NPAAA clade</taxon>
        <taxon>indigoferoid/millettioid clade</taxon>
        <taxon>Phaseoleae</taxon>
        <taxon>Canavalia</taxon>
    </lineage>
</organism>
<gene>
    <name evidence="1" type="ORF">VNO77_19009</name>
</gene>
<protein>
    <submittedName>
        <fullName evidence="1">Uncharacterized protein</fullName>
    </submittedName>
</protein>
<sequence length="141" mass="16017">MGLAVNMHAKIGEFLIKFHLHELHTSLCGVKNYKGSASFGFTTLIGWGDPDCSFQAHDLCIKQIWAMLIIRFVGIGVHGKDALDDPRLLSLPSEMEQDWERRSGKSVRAFFGENPSTTMREPLEERLKQRIAKKSSKMLKR</sequence>
<dbReference type="AlphaFoldDB" id="A0AAN9QK51"/>
<accession>A0AAN9QK51</accession>
<comment type="caution">
    <text evidence="1">The sequence shown here is derived from an EMBL/GenBank/DDBJ whole genome shotgun (WGS) entry which is preliminary data.</text>
</comment>
<dbReference type="Proteomes" id="UP001367508">
    <property type="component" value="Unassembled WGS sequence"/>
</dbReference>
<name>A0AAN9QK51_CANGL</name>
<keyword evidence="2" id="KW-1185">Reference proteome</keyword>
<evidence type="ECO:0000313" key="1">
    <source>
        <dbReference type="EMBL" id="KAK7338402.1"/>
    </source>
</evidence>
<proteinExistence type="predicted"/>
<evidence type="ECO:0000313" key="2">
    <source>
        <dbReference type="Proteomes" id="UP001367508"/>
    </source>
</evidence>
<reference evidence="1 2" key="1">
    <citation type="submission" date="2024-01" db="EMBL/GenBank/DDBJ databases">
        <title>The genomes of 5 underutilized Papilionoideae crops provide insights into root nodulation and disease resistanc.</title>
        <authorList>
            <person name="Jiang F."/>
        </authorList>
    </citation>
    <scope>NUCLEOTIDE SEQUENCE [LARGE SCALE GENOMIC DNA]</scope>
    <source>
        <strain evidence="1">LVBAO_FW01</strain>
        <tissue evidence="1">Leaves</tissue>
    </source>
</reference>